<dbReference type="PANTHER" id="PTHR22916">
    <property type="entry name" value="GLYCOSYLTRANSFERASE"/>
    <property type="match status" value="1"/>
</dbReference>
<evidence type="ECO:0000313" key="5">
    <source>
        <dbReference type="Proteomes" id="UP000682005"/>
    </source>
</evidence>
<dbReference type="GO" id="GO:0016758">
    <property type="term" value="F:hexosyltransferase activity"/>
    <property type="evidence" value="ECO:0007669"/>
    <property type="project" value="UniProtKB-ARBA"/>
</dbReference>
<evidence type="ECO:0000313" key="2">
    <source>
        <dbReference type="EMBL" id="AKU70332.1"/>
    </source>
</evidence>
<dbReference type="InterPro" id="IPR029044">
    <property type="entry name" value="Nucleotide-diphossugar_trans"/>
</dbReference>
<dbReference type="eggNOG" id="COG1216">
    <property type="taxonomic scope" value="Bacteria"/>
</dbReference>
<accession>A0A0K1NML9</accession>
<dbReference type="Proteomes" id="UP000060345">
    <property type="component" value="Chromosome 2"/>
</dbReference>
<evidence type="ECO:0000259" key="1">
    <source>
        <dbReference type="Pfam" id="PF00535"/>
    </source>
</evidence>
<dbReference type="Pfam" id="PF00535">
    <property type="entry name" value="Glycos_transf_2"/>
    <property type="match status" value="1"/>
</dbReference>
<organism evidence="2 4">
    <name type="scientific">Prevotella fusca JCM 17724</name>
    <dbReference type="NCBI Taxonomy" id="1236517"/>
    <lineage>
        <taxon>Bacteria</taxon>
        <taxon>Pseudomonadati</taxon>
        <taxon>Bacteroidota</taxon>
        <taxon>Bacteroidia</taxon>
        <taxon>Bacteroidales</taxon>
        <taxon>Prevotellaceae</taxon>
        <taxon>Prevotella</taxon>
    </lineage>
</organism>
<proteinExistence type="predicted"/>
<sequence length="328" mass="38338">MPKISVLVAVYNTAAYLPQCLDSLLSQTLEDIEVICVDDASTDNSLEVLRQYAERDERIKVFALKENRGQAHARNVGLSHATGDYIGFVDSDDWLSQDALEKVCNSFREDVDCVLFRLLYAYVDGSLKDYKMSSFSTMTGDEAFRESLTWQIHGCYVVRNAIHKAYPYDESQRAYSDDNTTRIHYYYSRKVACCEGVYYYRQQPVSVTRSVSVRRFDFLLANESMRCQLIGIGASDESLRCYETVRWLNLVGVYMFYYLHRNELSATERQHGLEVMHHVWQTITLEQVSPSIKRKFGYMPLRCSWRLFRLQEELYFWLRGLLGRNRET</sequence>
<dbReference type="PANTHER" id="PTHR22916:SF3">
    <property type="entry name" value="UDP-GLCNAC:BETAGAL BETA-1,3-N-ACETYLGLUCOSAMINYLTRANSFERASE-LIKE PROTEIN 1"/>
    <property type="match status" value="1"/>
</dbReference>
<dbReference type="EMBL" id="CP072369">
    <property type="protein sequence ID" value="QUB85965.1"/>
    <property type="molecule type" value="Genomic_DNA"/>
</dbReference>
<dbReference type="AlphaFoldDB" id="A0A0K1NML9"/>
<dbReference type="EMBL" id="CP012075">
    <property type="protein sequence ID" value="AKU70332.1"/>
    <property type="molecule type" value="Genomic_DNA"/>
</dbReference>
<gene>
    <name evidence="2" type="ORF">ADJ77_11210</name>
    <name evidence="3" type="ORF">J5A51_01485</name>
</gene>
<feature type="domain" description="Glycosyltransferase 2-like" evidence="1">
    <location>
        <begin position="5"/>
        <end position="155"/>
    </location>
</feature>
<name>A0A0K1NML9_9BACT</name>
<reference evidence="3 5" key="2">
    <citation type="submission" date="2021-03" db="EMBL/GenBank/DDBJ databases">
        <title>Human Oral Microbial Genomes.</title>
        <authorList>
            <person name="Johnston C.D."/>
            <person name="Chen T."/>
            <person name="Dewhirst F.E."/>
        </authorList>
    </citation>
    <scope>NUCLEOTIDE SEQUENCE [LARGE SCALE GENOMIC DNA]</scope>
    <source>
        <strain evidence="3 5">W1435</strain>
    </source>
</reference>
<keyword evidence="5" id="KW-1185">Reference proteome</keyword>
<dbReference type="InterPro" id="IPR001173">
    <property type="entry name" value="Glyco_trans_2-like"/>
</dbReference>
<dbReference type="STRING" id="1236517.ADJ77_11210"/>
<dbReference type="RefSeq" id="WP_050696421.1">
    <property type="nucleotide sequence ID" value="NZ_CP012075.1"/>
</dbReference>
<dbReference type="CDD" id="cd00761">
    <property type="entry name" value="Glyco_tranf_GTA_type"/>
    <property type="match status" value="1"/>
</dbReference>
<dbReference type="SUPFAM" id="SSF53448">
    <property type="entry name" value="Nucleotide-diphospho-sugar transferases"/>
    <property type="match status" value="1"/>
</dbReference>
<dbReference type="Proteomes" id="UP000682005">
    <property type="component" value="Chromosome 2"/>
</dbReference>
<dbReference type="Gene3D" id="3.90.550.10">
    <property type="entry name" value="Spore Coat Polysaccharide Biosynthesis Protein SpsA, Chain A"/>
    <property type="match status" value="1"/>
</dbReference>
<keyword evidence="2" id="KW-0808">Transferase</keyword>
<reference evidence="2 4" key="1">
    <citation type="submission" date="2015-07" db="EMBL/GenBank/DDBJ databases">
        <authorList>
            <person name="Noorani M."/>
        </authorList>
    </citation>
    <scope>NUCLEOTIDE SEQUENCE [LARGE SCALE GENOMIC DNA]</scope>
    <source>
        <strain evidence="2 4">W1435</strain>
    </source>
</reference>
<evidence type="ECO:0000313" key="3">
    <source>
        <dbReference type="EMBL" id="QUB85965.1"/>
    </source>
</evidence>
<dbReference type="KEGG" id="pfus:ADJ77_11210"/>
<evidence type="ECO:0000313" key="4">
    <source>
        <dbReference type="Proteomes" id="UP000060345"/>
    </source>
</evidence>
<protein>
    <submittedName>
        <fullName evidence="2">Glycosyl transferase family 2</fullName>
    </submittedName>
    <submittedName>
        <fullName evidence="3">Glycosyltransferase family 2 protein</fullName>
    </submittedName>
</protein>